<proteinExistence type="predicted"/>
<organism evidence="1 2">
    <name type="scientific">Intoshia linei</name>
    <dbReference type="NCBI Taxonomy" id="1819745"/>
    <lineage>
        <taxon>Eukaryota</taxon>
        <taxon>Metazoa</taxon>
        <taxon>Spiralia</taxon>
        <taxon>Lophotrochozoa</taxon>
        <taxon>Mesozoa</taxon>
        <taxon>Orthonectida</taxon>
        <taxon>Rhopaluridae</taxon>
        <taxon>Intoshia</taxon>
    </lineage>
</organism>
<dbReference type="Gene3D" id="3.40.30.10">
    <property type="entry name" value="Glutaredoxin"/>
    <property type="match status" value="1"/>
</dbReference>
<protein>
    <recommendedName>
        <fullName evidence="3">Ribosomal protein/NADH dehydrogenase domain-containing protein</fullName>
    </recommendedName>
</protein>
<accession>A0A177BCP0</accession>
<dbReference type="AlphaFoldDB" id="A0A177BCP0"/>
<evidence type="ECO:0000313" key="2">
    <source>
        <dbReference type="Proteomes" id="UP000078046"/>
    </source>
</evidence>
<reference evidence="1 2" key="1">
    <citation type="submission" date="2016-04" db="EMBL/GenBank/DDBJ databases">
        <title>The genome of Intoshia linei affirms orthonectids as highly simplified spiralians.</title>
        <authorList>
            <person name="Mikhailov K.V."/>
            <person name="Slusarev G.S."/>
            <person name="Nikitin M.A."/>
            <person name="Logacheva M.D."/>
            <person name="Penin A."/>
            <person name="Aleoshin V."/>
            <person name="Panchin Y.V."/>
        </authorList>
    </citation>
    <scope>NUCLEOTIDE SEQUENCE [LARGE SCALE GENOMIC DNA]</scope>
    <source>
        <strain evidence="1">Intl2013</strain>
        <tissue evidence="1">Whole animal</tissue>
    </source>
</reference>
<name>A0A177BCP0_9BILA</name>
<dbReference type="EMBL" id="LWCA01000013">
    <property type="protein sequence ID" value="OAF71946.1"/>
    <property type="molecule type" value="Genomic_DNA"/>
</dbReference>
<keyword evidence="2" id="KW-1185">Reference proteome</keyword>
<dbReference type="Proteomes" id="UP000078046">
    <property type="component" value="Unassembled WGS sequence"/>
</dbReference>
<sequence>MSAREIYVKTIKTFTNKALIKKATFRFNPFLENSTETRIALFDSYKTLQKLNPLCMFNVDVVSGNAKPKITFKYDGGKVLEFNMENLISSDVYNYIKDENKSNE</sequence>
<gene>
    <name evidence="1" type="ORF">A3Q56_00267</name>
</gene>
<comment type="caution">
    <text evidence="1">The sequence shown here is derived from an EMBL/GenBank/DDBJ whole genome shotgun (WGS) entry which is preliminary data.</text>
</comment>
<dbReference type="OrthoDB" id="6618793at2759"/>
<evidence type="ECO:0008006" key="3">
    <source>
        <dbReference type="Google" id="ProtNLM"/>
    </source>
</evidence>
<evidence type="ECO:0000313" key="1">
    <source>
        <dbReference type="EMBL" id="OAF71946.1"/>
    </source>
</evidence>